<dbReference type="eggNOG" id="COG4114">
    <property type="taxonomic scope" value="Bacteria"/>
</dbReference>
<dbReference type="EMBL" id="ACIS01000019">
    <property type="protein sequence ID" value="EEG06655.1"/>
    <property type="molecule type" value="Genomic_DNA"/>
</dbReference>
<dbReference type="InterPro" id="IPR008090">
    <property type="entry name" value="Fe_iron_reduct"/>
</dbReference>
<comment type="caution">
    <text evidence="2">The sequence shown here is derived from an EMBL/GenBank/DDBJ whole genome shotgun (WGS) entry which is preliminary data.</text>
</comment>
<dbReference type="GO" id="GO:0003824">
    <property type="term" value="F:catalytic activity"/>
    <property type="evidence" value="ECO:0007669"/>
    <property type="project" value="UniProtKB-ARBA"/>
</dbReference>
<dbReference type="Proteomes" id="UP000003165">
    <property type="component" value="Unassembled WGS sequence"/>
</dbReference>
<reference evidence="2 3" key="1">
    <citation type="submission" date="2009-02" db="EMBL/GenBank/DDBJ databases">
        <title>Sequencing of the draft genome and assembly of Lutiella nitroferrum 2002.</title>
        <authorList>
            <consortium name="US DOE Joint Genome Institute (JGI-PGF)"/>
            <person name="Lucas S."/>
            <person name="Copeland A."/>
            <person name="Lapidus A."/>
            <person name="Glavina del Rio T."/>
            <person name="Tice H."/>
            <person name="Bruce D."/>
            <person name="Goodwin L."/>
            <person name="Pitluck S."/>
            <person name="Larimer F."/>
            <person name="Land M.L."/>
            <person name="Hauser L."/>
            <person name="Coates J.D."/>
        </authorList>
    </citation>
    <scope>NUCLEOTIDE SEQUENCE [LARGE SCALE GENOMIC DNA]</scope>
    <source>
        <strain evidence="2 3">2002</strain>
    </source>
</reference>
<dbReference type="AlphaFoldDB" id="B9Z973"/>
<sequence>MNSTEKPLSRCFAELVPPAYALYCRHLHLGLPEDVSGMAVRASRLAEHCDVLLNALRRQYGGGSDQALLSQWCGRYLNLLLPPALVAARVLRRPLRMALADCTLQIHQGLPQALWLPCEALGAETDAPAERYRSLCVDHLLPFIDMMAASVSLSPRVLWSTVGNSLEYALSTGFASEEARADADYLFGQRSFFDTGLANPLYRVVHYLASPPAPLSSPLRVRRLCCLRDGLPGERVLCSSCPKLLQLDEGALVEQLLLRKTAFET</sequence>
<evidence type="ECO:0000313" key="2">
    <source>
        <dbReference type="EMBL" id="EEG06655.1"/>
    </source>
</evidence>
<dbReference type="InterPro" id="IPR022770">
    <property type="entry name" value="IucA/IucC-like_C"/>
</dbReference>
<evidence type="ECO:0000313" key="3">
    <source>
        <dbReference type="Proteomes" id="UP000003165"/>
    </source>
</evidence>
<dbReference type="NCBIfam" id="TIGR03951">
    <property type="entry name" value="Fe_III_red_FhuF"/>
    <property type="match status" value="1"/>
</dbReference>
<feature type="domain" description="Aerobactin siderophore biosynthesis IucA/IucC-like C-terminal" evidence="1">
    <location>
        <begin position="70"/>
        <end position="204"/>
    </location>
</feature>
<proteinExistence type="predicted"/>
<gene>
    <name evidence="2" type="ORF">FuraDRAFT_3910</name>
</gene>
<dbReference type="Pfam" id="PF06276">
    <property type="entry name" value="FhuF"/>
    <property type="match status" value="1"/>
</dbReference>
<keyword evidence="3" id="KW-1185">Reference proteome</keyword>
<dbReference type="RefSeq" id="WP_008955927.1">
    <property type="nucleotide sequence ID" value="NZ_ACIS01000019.1"/>
</dbReference>
<name>B9Z973_9NEIS</name>
<organism evidence="2 3">
    <name type="scientific">Pseudogulbenkiania ferrooxidans 2002</name>
    <dbReference type="NCBI Taxonomy" id="279714"/>
    <lineage>
        <taxon>Bacteria</taxon>
        <taxon>Pseudomonadati</taxon>
        <taxon>Pseudomonadota</taxon>
        <taxon>Betaproteobacteria</taxon>
        <taxon>Neisseriales</taxon>
        <taxon>Chromobacteriaceae</taxon>
        <taxon>Pseudogulbenkiania</taxon>
    </lineage>
</organism>
<evidence type="ECO:0000259" key="1">
    <source>
        <dbReference type="Pfam" id="PF06276"/>
    </source>
</evidence>
<accession>B9Z973</accession>
<protein>
    <submittedName>
        <fullName evidence="2">Ferric iron reductase</fullName>
    </submittedName>
</protein>